<keyword evidence="1" id="KW-0614">Plasmid</keyword>
<gene>
    <name evidence="1" type="ORF">D8B20_18145</name>
</gene>
<dbReference type="SUPFAM" id="SSF49899">
    <property type="entry name" value="Concanavalin A-like lectins/glucanases"/>
    <property type="match status" value="1"/>
</dbReference>
<dbReference type="InterPro" id="IPR009784">
    <property type="entry name" value="DUF1349"/>
</dbReference>
<geneLocation type="plasmid" evidence="1 2">
    <name>unnamed1</name>
</geneLocation>
<dbReference type="OrthoDB" id="9814707at2"/>
<accession>A0A518XI21</accession>
<dbReference type="KEGG" id="pdis:D8B20_18145"/>
<dbReference type="RefSeq" id="WP_145890905.1">
    <property type="nucleotide sequence ID" value="NZ_CP032703.1"/>
</dbReference>
<dbReference type="Pfam" id="PF07081">
    <property type="entry name" value="DUF1349"/>
    <property type="match status" value="1"/>
</dbReference>
<dbReference type="PANTHER" id="PTHR35332:SF2">
    <property type="entry name" value="REGULATION OF ENOLASE PROTEIN 1"/>
    <property type="match status" value="1"/>
</dbReference>
<proteinExistence type="predicted"/>
<organism evidence="1 2">
    <name type="scientific">Candidatus Pantoea soli</name>
    <dbReference type="NCBI Taxonomy" id="3098669"/>
    <lineage>
        <taxon>Bacteria</taxon>
        <taxon>Pseudomonadati</taxon>
        <taxon>Pseudomonadota</taxon>
        <taxon>Gammaproteobacteria</taxon>
        <taxon>Enterobacterales</taxon>
        <taxon>Erwiniaceae</taxon>
        <taxon>Pantoea</taxon>
    </lineage>
</organism>
<dbReference type="PIRSF" id="PIRSF022704">
    <property type="entry name" value="UCP022704"/>
    <property type="match status" value="1"/>
</dbReference>
<keyword evidence="2" id="KW-1185">Reference proteome</keyword>
<protein>
    <submittedName>
        <fullName evidence="1">DUF1349 domain-containing protein</fullName>
    </submittedName>
</protein>
<name>A0A518XI21_9GAMM</name>
<dbReference type="InterPro" id="IPR015987">
    <property type="entry name" value="UCP022704"/>
</dbReference>
<dbReference type="PANTHER" id="PTHR35332">
    <property type="entry name" value="REGULATION OF ENOLASE PROTEIN 1"/>
    <property type="match status" value="1"/>
</dbReference>
<dbReference type="Gene3D" id="2.60.120.200">
    <property type="match status" value="1"/>
</dbReference>
<evidence type="ECO:0000313" key="1">
    <source>
        <dbReference type="EMBL" id="QDY43853.1"/>
    </source>
</evidence>
<dbReference type="Proteomes" id="UP000319411">
    <property type="component" value="Plasmid unnamed1"/>
</dbReference>
<evidence type="ECO:0000313" key="2">
    <source>
        <dbReference type="Proteomes" id="UP000319411"/>
    </source>
</evidence>
<sequence length="198" mass="22513">MTPIQSFTAAGGVWINQPAVWSRDDTQLRFTTDAETDFWQQTYYGFQRHSGHAFGFYVEDDFTVQMRVQADFSALYDQAGLLVLDDEHHWIKAGIEFNDDQPAMGCVVTRTLSDWSTGVYPGDPRLFWLRATLENAALRIQYSADGEHWPLLRLCPWPGRQRRFVGVMGCTPQRAGLQITFDEFTLGAPCGKALHDLT</sequence>
<dbReference type="EMBL" id="CP032703">
    <property type="protein sequence ID" value="QDY43853.1"/>
    <property type="molecule type" value="Genomic_DNA"/>
</dbReference>
<dbReference type="AlphaFoldDB" id="A0A518XI21"/>
<reference evidence="1 2" key="1">
    <citation type="submission" date="2018-10" db="EMBL/GenBank/DDBJ databases">
        <title>Genome Sequencing of Pantoea dispersa DSM 32899.</title>
        <authorList>
            <person name="Nawrath M."/>
            <person name="Ottenheim C."/>
            <person name="Wilm A."/>
            <person name="Zimmermann W."/>
            <person name="Wu J.C."/>
        </authorList>
    </citation>
    <scope>NUCLEOTIDE SEQUENCE [LARGE SCALE GENOMIC DNA]</scope>
    <source>
        <strain evidence="1 2">DSM 32899</strain>
        <plasmid evidence="1 2">unnamed1</plasmid>
    </source>
</reference>
<dbReference type="InterPro" id="IPR013320">
    <property type="entry name" value="ConA-like_dom_sf"/>
</dbReference>